<keyword evidence="2 3" id="KW-0456">Lyase</keyword>
<dbReference type="OrthoDB" id="9796205at2"/>
<keyword evidence="6" id="KW-1185">Reference proteome</keyword>
<reference evidence="5 6" key="1">
    <citation type="submission" date="2019-07" db="EMBL/GenBank/DDBJ databases">
        <title>Sphingomonas alkalisoli sp. nov., isolated from rhizosphere soil of Suaedae salsa.</title>
        <authorList>
            <person name="Zhang H."/>
            <person name="Xu L."/>
            <person name="Zhang J.-X."/>
            <person name="Sun J.-Q."/>
        </authorList>
    </citation>
    <scope>NUCLEOTIDE SEQUENCE [LARGE SCALE GENOMIC DNA]</scope>
    <source>
        <strain evidence="5 6">XS-10</strain>
    </source>
</reference>
<name>A0A518RIX3_9SPHN</name>
<gene>
    <name evidence="5" type="ORF">FPZ54_16265</name>
</gene>
<comment type="similarity">
    <text evidence="1 3">Belongs to the DapA family.</text>
</comment>
<evidence type="ECO:0000256" key="2">
    <source>
        <dbReference type="ARBA" id="ARBA00023239"/>
    </source>
</evidence>
<dbReference type="Proteomes" id="UP000318055">
    <property type="component" value="Chromosome"/>
</dbReference>
<dbReference type="KEGG" id="ssua:FPZ54_16265"/>
<dbReference type="Gene3D" id="3.20.20.70">
    <property type="entry name" value="Aldolase class I"/>
    <property type="match status" value="1"/>
</dbReference>
<dbReference type="InterPro" id="IPR002220">
    <property type="entry name" value="DapA-like"/>
</dbReference>
<dbReference type="GO" id="GO:0008840">
    <property type="term" value="F:4-hydroxy-tetrahydrodipicolinate synthase activity"/>
    <property type="evidence" value="ECO:0007669"/>
    <property type="project" value="TreeGrafter"/>
</dbReference>
<sequence length="309" mass="32911">MKDIAGAFPVLPTIFDDAGEIDSNGMANVVEWVIGCGCDGVVFPGLASEYDMLDIDERLTLIAAIGERTAGRVAFVAGCSGQSDAESATLIAAAERAGAAAAMIVTPARKGDDLDAIGDFYAGLADAASVPVMLQNAPRPMGLGLSTRQLVQVIARAPNIAYVKEENAPCGQRITMLREAGVPQLRAIFGGAGGRYITDELARGAEGTMPASEIADLHVKLIAAHRAGDLATVRMLFERTLPLLNMQAVFRWRLTKEVLRRRGLIESAYVRAPGPQLDRHDLAELDQLLAALEPLMREMGSSLDLRQSV</sequence>
<dbReference type="SUPFAM" id="SSF51569">
    <property type="entry name" value="Aldolase"/>
    <property type="match status" value="1"/>
</dbReference>
<dbReference type="InterPro" id="IPR013785">
    <property type="entry name" value="Aldolase_TIM"/>
</dbReference>
<dbReference type="Pfam" id="PF00701">
    <property type="entry name" value="DHDPS"/>
    <property type="match status" value="1"/>
</dbReference>
<evidence type="ECO:0000313" key="6">
    <source>
        <dbReference type="Proteomes" id="UP000318055"/>
    </source>
</evidence>
<evidence type="ECO:0000256" key="1">
    <source>
        <dbReference type="ARBA" id="ARBA00007592"/>
    </source>
</evidence>
<accession>A0A518RIX3</accession>
<dbReference type="GO" id="GO:0005829">
    <property type="term" value="C:cytosol"/>
    <property type="evidence" value="ECO:0007669"/>
    <property type="project" value="TreeGrafter"/>
</dbReference>
<dbReference type="PRINTS" id="PR00146">
    <property type="entry name" value="DHPICSNTHASE"/>
</dbReference>
<protein>
    <submittedName>
        <fullName evidence="5">Dihydrodipicolinate synthase family protein</fullName>
    </submittedName>
</protein>
<dbReference type="EMBL" id="CP042239">
    <property type="protein sequence ID" value="QDX27405.1"/>
    <property type="molecule type" value="Genomic_DNA"/>
</dbReference>
<dbReference type="CDD" id="cd00408">
    <property type="entry name" value="DHDPS-like"/>
    <property type="match status" value="1"/>
</dbReference>
<feature type="binding site" evidence="4">
    <location>
        <position position="209"/>
    </location>
    <ligand>
        <name>pyruvate</name>
        <dbReference type="ChEBI" id="CHEBI:15361"/>
    </ligand>
</feature>
<evidence type="ECO:0000256" key="4">
    <source>
        <dbReference type="PIRSR" id="PIRSR001365-2"/>
    </source>
</evidence>
<evidence type="ECO:0000256" key="3">
    <source>
        <dbReference type="PIRNR" id="PIRNR001365"/>
    </source>
</evidence>
<organism evidence="5 6">
    <name type="scientific">Sphingomonas suaedae</name>
    <dbReference type="NCBI Taxonomy" id="2599297"/>
    <lineage>
        <taxon>Bacteria</taxon>
        <taxon>Pseudomonadati</taxon>
        <taxon>Pseudomonadota</taxon>
        <taxon>Alphaproteobacteria</taxon>
        <taxon>Sphingomonadales</taxon>
        <taxon>Sphingomonadaceae</taxon>
        <taxon>Sphingomonas</taxon>
    </lineage>
</organism>
<dbReference type="PIRSF" id="PIRSF001365">
    <property type="entry name" value="DHDPS"/>
    <property type="match status" value="1"/>
</dbReference>
<dbReference type="PANTHER" id="PTHR12128:SF66">
    <property type="entry name" value="4-HYDROXY-2-OXOGLUTARATE ALDOLASE, MITOCHONDRIAL"/>
    <property type="match status" value="1"/>
</dbReference>
<dbReference type="PANTHER" id="PTHR12128">
    <property type="entry name" value="DIHYDRODIPICOLINATE SYNTHASE"/>
    <property type="match status" value="1"/>
</dbReference>
<dbReference type="SMART" id="SM01130">
    <property type="entry name" value="DHDPS"/>
    <property type="match status" value="1"/>
</dbReference>
<dbReference type="AlphaFoldDB" id="A0A518RIX3"/>
<proteinExistence type="inferred from homology"/>
<dbReference type="RefSeq" id="WP_145848881.1">
    <property type="nucleotide sequence ID" value="NZ_CP042239.1"/>
</dbReference>
<evidence type="ECO:0000313" key="5">
    <source>
        <dbReference type="EMBL" id="QDX27405.1"/>
    </source>
</evidence>